<reference evidence="1" key="2">
    <citation type="journal article" date="2015" name="Data Brief">
        <title>Shoot transcriptome of the giant reed, Arundo donax.</title>
        <authorList>
            <person name="Barrero R.A."/>
            <person name="Guerrero F.D."/>
            <person name="Moolhuijzen P."/>
            <person name="Goolsby J.A."/>
            <person name="Tidwell J."/>
            <person name="Bellgard S.E."/>
            <person name="Bellgard M.I."/>
        </authorList>
    </citation>
    <scope>NUCLEOTIDE SEQUENCE</scope>
    <source>
        <tissue evidence="1">Shoot tissue taken approximately 20 cm above the soil surface</tissue>
    </source>
</reference>
<protein>
    <submittedName>
        <fullName evidence="1">Uncharacterized protein</fullName>
    </submittedName>
</protein>
<name>A0A0A8Y571_ARUDO</name>
<reference evidence="1" key="1">
    <citation type="submission" date="2014-09" db="EMBL/GenBank/DDBJ databases">
        <authorList>
            <person name="Magalhaes I.L.F."/>
            <person name="Oliveira U."/>
            <person name="Santos F.R."/>
            <person name="Vidigal T.H.D.A."/>
            <person name="Brescovit A.D."/>
            <person name="Santos A.J."/>
        </authorList>
    </citation>
    <scope>NUCLEOTIDE SEQUENCE</scope>
    <source>
        <tissue evidence="1">Shoot tissue taken approximately 20 cm above the soil surface</tissue>
    </source>
</reference>
<dbReference type="AlphaFoldDB" id="A0A0A8Y571"/>
<proteinExistence type="predicted"/>
<organism evidence="1">
    <name type="scientific">Arundo donax</name>
    <name type="common">Giant reed</name>
    <name type="synonym">Donax arundinaceus</name>
    <dbReference type="NCBI Taxonomy" id="35708"/>
    <lineage>
        <taxon>Eukaryota</taxon>
        <taxon>Viridiplantae</taxon>
        <taxon>Streptophyta</taxon>
        <taxon>Embryophyta</taxon>
        <taxon>Tracheophyta</taxon>
        <taxon>Spermatophyta</taxon>
        <taxon>Magnoliopsida</taxon>
        <taxon>Liliopsida</taxon>
        <taxon>Poales</taxon>
        <taxon>Poaceae</taxon>
        <taxon>PACMAD clade</taxon>
        <taxon>Arundinoideae</taxon>
        <taxon>Arundineae</taxon>
        <taxon>Arundo</taxon>
    </lineage>
</organism>
<accession>A0A0A8Y571</accession>
<evidence type="ECO:0000313" key="1">
    <source>
        <dbReference type="EMBL" id="JAD21111.1"/>
    </source>
</evidence>
<sequence>MEGVKKESSFAAGVLAEEILLKNFQCRSTASFVIAQLMSHASAHY</sequence>
<dbReference type="EMBL" id="GBRH01276784">
    <property type="protein sequence ID" value="JAD21111.1"/>
    <property type="molecule type" value="Transcribed_RNA"/>
</dbReference>